<gene>
    <name evidence="2" type="ORF">JDN41_15100</name>
</gene>
<organism evidence="2 3">
    <name type="scientific">Rhodomicrobium udaipurense</name>
    <dbReference type="NCBI Taxonomy" id="1202716"/>
    <lineage>
        <taxon>Bacteria</taxon>
        <taxon>Pseudomonadati</taxon>
        <taxon>Pseudomonadota</taxon>
        <taxon>Alphaproteobacteria</taxon>
        <taxon>Hyphomicrobiales</taxon>
        <taxon>Hyphomicrobiaceae</taxon>
        <taxon>Rhodomicrobium</taxon>
    </lineage>
</organism>
<keyword evidence="3" id="KW-1185">Reference proteome</keyword>
<dbReference type="InterPro" id="IPR010642">
    <property type="entry name" value="Invasion_prot_B"/>
</dbReference>
<feature type="signal peptide" evidence="1">
    <location>
        <begin position="1"/>
        <end position="29"/>
    </location>
</feature>
<dbReference type="RefSeq" id="WP_037237265.1">
    <property type="nucleotide sequence ID" value="NZ_JAEMUK010000082.1"/>
</dbReference>
<dbReference type="Gene3D" id="2.60.40.1880">
    <property type="entry name" value="Invasion associated locus B (IalB) protein"/>
    <property type="match status" value="1"/>
</dbReference>
<evidence type="ECO:0000256" key="1">
    <source>
        <dbReference type="SAM" id="SignalP"/>
    </source>
</evidence>
<name>A0A8I1GGP2_9HYPH</name>
<proteinExistence type="predicted"/>
<sequence>MVFTKLARAAVIGAVAASALTLGVTGVMAQDKGKAKPAATEQKQVAGDQKPADIWYKLCIDVPVAEATKPGEQPKQQKPEDLKKVNVCLTQVDVRDNATAILIGKIAVRQVAGQEKPQMLAMLPLGSALPPGALVKVDDKEPIKLAYTTCDQAGCYAEANIEPALIDDMKKGKQIAYLGIDVTGRALSIPLPLEGFAKAIEGQPVPVDKYNSDQQKIAEVIKQRLATLRAQQEAAAKNPQGAAALAAPKK</sequence>
<dbReference type="AlphaFoldDB" id="A0A8I1GGP2"/>
<dbReference type="EMBL" id="JAEMUK010000082">
    <property type="protein sequence ID" value="MBJ7544879.1"/>
    <property type="molecule type" value="Genomic_DNA"/>
</dbReference>
<dbReference type="Pfam" id="PF06776">
    <property type="entry name" value="IalB"/>
    <property type="match status" value="1"/>
</dbReference>
<reference evidence="2 3" key="1">
    <citation type="submission" date="2020-12" db="EMBL/GenBank/DDBJ databases">
        <title>Revised draft genomes of Rhodomicrobium vannielii ATCC 17100 and Rhodomicrobium udaipurense JA643.</title>
        <authorList>
            <person name="Conners E.M."/>
            <person name="Davenport E.J."/>
            <person name="Bose A."/>
        </authorList>
    </citation>
    <scope>NUCLEOTIDE SEQUENCE [LARGE SCALE GENOMIC DNA]</scope>
    <source>
        <strain evidence="2 3">JA643</strain>
    </source>
</reference>
<dbReference type="InterPro" id="IPR038696">
    <property type="entry name" value="IalB_sf"/>
</dbReference>
<evidence type="ECO:0000313" key="3">
    <source>
        <dbReference type="Proteomes" id="UP000623250"/>
    </source>
</evidence>
<accession>A0A8I1GGP2</accession>
<evidence type="ECO:0000313" key="2">
    <source>
        <dbReference type="EMBL" id="MBJ7544879.1"/>
    </source>
</evidence>
<feature type="chain" id="PRO_5034104530" evidence="1">
    <location>
        <begin position="30"/>
        <end position="250"/>
    </location>
</feature>
<comment type="caution">
    <text evidence="2">The sequence shown here is derived from an EMBL/GenBank/DDBJ whole genome shotgun (WGS) entry which is preliminary data.</text>
</comment>
<dbReference type="Proteomes" id="UP000623250">
    <property type="component" value="Unassembled WGS sequence"/>
</dbReference>
<keyword evidence="1" id="KW-0732">Signal</keyword>
<protein>
    <submittedName>
        <fullName evidence="2">Invasion associated locus B family protein</fullName>
    </submittedName>
</protein>